<protein>
    <submittedName>
        <fullName evidence="7">ABC transporter permease</fullName>
    </submittedName>
</protein>
<evidence type="ECO:0000313" key="7">
    <source>
        <dbReference type="EMBL" id="GIM63168.1"/>
    </source>
</evidence>
<name>A0A919S3Y7_9ACTN</name>
<feature type="transmembrane region" description="Helical" evidence="6">
    <location>
        <begin position="313"/>
        <end position="332"/>
    </location>
</feature>
<keyword evidence="4 6" id="KW-1133">Transmembrane helix</keyword>
<evidence type="ECO:0000256" key="1">
    <source>
        <dbReference type="ARBA" id="ARBA00004651"/>
    </source>
</evidence>
<feature type="transmembrane region" description="Helical" evidence="6">
    <location>
        <begin position="395"/>
        <end position="414"/>
    </location>
</feature>
<feature type="transmembrane region" description="Helical" evidence="6">
    <location>
        <begin position="99"/>
        <end position="117"/>
    </location>
</feature>
<gene>
    <name evidence="7" type="ORF">Aau02nite_02260</name>
</gene>
<dbReference type="GO" id="GO:0005886">
    <property type="term" value="C:plasma membrane"/>
    <property type="evidence" value="ECO:0007669"/>
    <property type="project" value="UniProtKB-SubCell"/>
</dbReference>
<dbReference type="GO" id="GO:0022857">
    <property type="term" value="F:transmembrane transporter activity"/>
    <property type="evidence" value="ECO:0007669"/>
    <property type="project" value="InterPro"/>
</dbReference>
<dbReference type="PANTHER" id="PTHR43370:SF1">
    <property type="entry name" value="GUANOSINE ABC TRANSPORTER PERMEASE PROTEIN NUPQ"/>
    <property type="match status" value="1"/>
</dbReference>
<dbReference type="Pfam" id="PF02653">
    <property type="entry name" value="BPD_transp_2"/>
    <property type="match status" value="1"/>
</dbReference>
<feature type="transmembrane region" description="Helical" evidence="6">
    <location>
        <begin position="153"/>
        <end position="172"/>
    </location>
</feature>
<feature type="transmembrane region" description="Helical" evidence="6">
    <location>
        <begin position="28"/>
        <end position="47"/>
    </location>
</feature>
<dbReference type="InterPro" id="IPR001851">
    <property type="entry name" value="ABC_transp_permease"/>
</dbReference>
<keyword evidence="2" id="KW-1003">Cell membrane</keyword>
<dbReference type="EMBL" id="BOQL01000003">
    <property type="protein sequence ID" value="GIM63168.1"/>
    <property type="molecule type" value="Genomic_DNA"/>
</dbReference>
<evidence type="ECO:0000313" key="8">
    <source>
        <dbReference type="Proteomes" id="UP000681340"/>
    </source>
</evidence>
<dbReference type="Proteomes" id="UP000681340">
    <property type="component" value="Unassembled WGS sequence"/>
</dbReference>
<dbReference type="CDD" id="cd06580">
    <property type="entry name" value="TM_PBP1_transp_TpRbsC_like"/>
    <property type="match status" value="1"/>
</dbReference>
<evidence type="ECO:0000256" key="2">
    <source>
        <dbReference type="ARBA" id="ARBA00022475"/>
    </source>
</evidence>
<proteinExistence type="predicted"/>
<organism evidence="7 8">
    <name type="scientific">Actinoplanes auranticolor</name>
    <dbReference type="NCBI Taxonomy" id="47988"/>
    <lineage>
        <taxon>Bacteria</taxon>
        <taxon>Bacillati</taxon>
        <taxon>Actinomycetota</taxon>
        <taxon>Actinomycetes</taxon>
        <taxon>Micromonosporales</taxon>
        <taxon>Micromonosporaceae</taxon>
        <taxon>Actinoplanes</taxon>
    </lineage>
</organism>
<feature type="transmembrane region" description="Helical" evidence="6">
    <location>
        <begin position="208"/>
        <end position="226"/>
    </location>
</feature>
<evidence type="ECO:0000256" key="3">
    <source>
        <dbReference type="ARBA" id="ARBA00022692"/>
    </source>
</evidence>
<dbReference type="AlphaFoldDB" id="A0A919S3Y7"/>
<comment type="subcellular location">
    <subcellularLocation>
        <location evidence="1">Cell membrane</location>
        <topology evidence="1">Multi-pass membrane protein</topology>
    </subcellularLocation>
</comment>
<accession>A0A919S3Y7</accession>
<feature type="transmembrane region" description="Helical" evidence="6">
    <location>
        <begin position="67"/>
        <end position="92"/>
    </location>
</feature>
<keyword evidence="5 6" id="KW-0472">Membrane</keyword>
<feature type="transmembrane region" description="Helical" evidence="6">
    <location>
        <begin position="178"/>
        <end position="201"/>
    </location>
</feature>
<comment type="caution">
    <text evidence="7">The sequence shown here is derived from an EMBL/GenBank/DDBJ whole genome shotgun (WGS) entry which is preliminary data.</text>
</comment>
<evidence type="ECO:0000256" key="4">
    <source>
        <dbReference type="ARBA" id="ARBA00022989"/>
    </source>
</evidence>
<keyword evidence="8" id="KW-1185">Reference proteome</keyword>
<dbReference type="PANTHER" id="PTHR43370">
    <property type="entry name" value="SUGAR ABC TRANSPORTER INTEGRAL MEMBRANE PROTEIN-RELATED"/>
    <property type="match status" value="1"/>
</dbReference>
<feature type="transmembrane region" description="Helical" evidence="6">
    <location>
        <begin position="266"/>
        <end position="282"/>
    </location>
</feature>
<sequence length="425" mass="44132">MTPVSTATVDDLTQTAAPARFWDRQRRLGVGVVVIGLIATAVFGPLAPSQTARFTLSEDAEGAALSINGQLGTILFGLVAVVAGAVLLAGLARRFQTSVLSLGILGFVLSFLCWQVAGKFLPLVDTASGTLELAVPLVLGALAGVLGERSGVVNVAIEGQFLMGAFGAALVGTMATSVWAGLLSAAVGGLLIAALLAVLAIRYLVDQVVVGIVLNLLALGMTGFLYERLMQTDAPSYNQPPRMPEWRIPGLADIPVVGPVLFDTNLLVWLALILVFAIHFGLTRTRWGLRTRAVGEHPTAADTVGIRVRGLRYLNVLLGGLIAGAGGAYFTLVATGSFNKNMTAGAGFIALAALIFGRWTPFGALGAALFFGFAQKLATYLSVAGSSVPSQFLNMLPYLATIIAVAGLVGRVRAPAADGQPYIKS</sequence>
<evidence type="ECO:0000256" key="5">
    <source>
        <dbReference type="ARBA" id="ARBA00023136"/>
    </source>
</evidence>
<keyword evidence="3 6" id="KW-0812">Transmembrane</keyword>
<evidence type="ECO:0000256" key="6">
    <source>
        <dbReference type="SAM" id="Phobius"/>
    </source>
</evidence>
<feature type="transmembrane region" description="Helical" evidence="6">
    <location>
        <begin position="129"/>
        <end position="146"/>
    </location>
</feature>
<reference evidence="7" key="1">
    <citation type="submission" date="2021-03" db="EMBL/GenBank/DDBJ databases">
        <title>Whole genome shotgun sequence of Actinoplanes auranticolor NBRC 12245.</title>
        <authorList>
            <person name="Komaki H."/>
            <person name="Tamura T."/>
        </authorList>
    </citation>
    <scope>NUCLEOTIDE SEQUENCE</scope>
    <source>
        <strain evidence="7">NBRC 12245</strain>
    </source>
</reference>